<evidence type="ECO:0008006" key="4">
    <source>
        <dbReference type="Google" id="ProtNLM"/>
    </source>
</evidence>
<comment type="caution">
    <text evidence="2">The sequence shown here is derived from an EMBL/GenBank/DDBJ whole genome shotgun (WGS) entry which is preliminary data.</text>
</comment>
<dbReference type="Proteomes" id="UP000620874">
    <property type="component" value="Unassembled WGS sequence"/>
</dbReference>
<gene>
    <name evidence="2" type="ORF">H9625_15460</name>
</gene>
<sequence length="243" mass="27368">MKKYIVLLFLAFSCMNALHARKGFDREIKQTLFVPKGTWMGGVSFSYMELTGDDYKFLVLDDMGGEGYTFKVSPYVGYFIKDNIAVGARFNYNRTYADIGNIDIDLGDDLNFNISDYKYLEHQYTASGFLRTYMGLGNSKIFGFFNEVRLTYGYGQGKTLSGTGNDQTGTYQTSHHLQIGSVPGLTAFVMNNVAVEVSINLIGLDFKWAEQVTNQVEHSSYRKSSANFKVNIFSINIGVCTYF</sequence>
<evidence type="ECO:0000313" key="2">
    <source>
        <dbReference type="EMBL" id="MBD8041809.1"/>
    </source>
</evidence>
<feature type="signal peptide" evidence="1">
    <location>
        <begin position="1"/>
        <end position="19"/>
    </location>
</feature>
<evidence type="ECO:0000256" key="1">
    <source>
        <dbReference type="SAM" id="SignalP"/>
    </source>
</evidence>
<keyword evidence="3" id="KW-1185">Reference proteome</keyword>
<reference evidence="2 3" key="1">
    <citation type="submission" date="2020-08" db="EMBL/GenBank/DDBJ databases">
        <title>A Genomic Blueprint of the Chicken Gut Microbiome.</title>
        <authorList>
            <person name="Gilroy R."/>
            <person name="Ravi A."/>
            <person name="Getino M."/>
            <person name="Pursley I."/>
            <person name="Horton D.L."/>
            <person name="Alikhan N.-F."/>
            <person name="Baker D."/>
            <person name="Gharbi K."/>
            <person name="Hall N."/>
            <person name="Watson M."/>
            <person name="Adriaenssens E.M."/>
            <person name="Foster-Nyarko E."/>
            <person name="Jarju S."/>
            <person name="Secka A."/>
            <person name="Antonio M."/>
            <person name="Oren A."/>
            <person name="Chaudhuri R."/>
            <person name="La Ragione R.M."/>
            <person name="Hildebrand F."/>
            <person name="Pallen M.J."/>
        </authorList>
    </citation>
    <scope>NUCLEOTIDE SEQUENCE [LARGE SCALE GENOMIC DNA]</scope>
    <source>
        <strain evidence="2 3">Sa1CVN1</strain>
    </source>
</reference>
<protein>
    <recommendedName>
        <fullName evidence="4">Outer membrane protein beta-barrel domain-containing protein</fullName>
    </recommendedName>
</protein>
<name>A0ABR8YC71_9BACT</name>
<organism evidence="2 3">
    <name type="scientific">Phocaeicola intestinalis</name>
    <dbReference type="NCBI Taxonomy" id="2762212"/>
    <lineage>
        <taxon>Bacteria</taxon>
        <taxon>Pseudomonadati</taxon>
        <taxon>Bacteroidota</taxon>
        <taxon>Bacteroidia</taxon>
        <taxon>Bacteroidales</taxon>
        <taxon>Bacteroidaceae</taxon>
        <taxon>Phocaeicola</taxon>
    </lineage>
</organism>
<proteinExistence type="predicted"/>
<evidence type="ECO:0000313" key="3">
    <source>
        <dbReference type="Proteomes" id="UP000620874"/>
    </source>
</evidence>
<feature type="chain" id="PRO_5047210001" description="Outer membrane protein beta-barrel domain-containing protein" evidence="1">
    <location>
        <begin position="20"/>
        <end position="243"/>
    </location>
</feature>
<keyword evidence="1" id="KW-0732">Signal</keyword>
<dbReference type="EMBL" id="JACSPP010000070">
    <property type="protein sequence ID" value="MBD8041809.1"/>
    <property type="molecule type" value="Genomic_DNA"/>
</dbReference>
<dbReference type="RefSeq" id="WP_087406911.1">
    <property type="nucleotide sequence ID" value="NZ_JACSPP010000070.1"/>
</dbReference>
<accession>A0ABR8YC71</accession>